<comment type="caution">
    <text evidence="1">The sequence shown here is derived from an EMBL/GenBank/DDBJ whole genome shotgun (WGS) entry which is preliminary data.</text>
</comment>
<dbReference type="InterPro" id="IPR036691">
    <property type="entry name" value="Endo/exonu/phosph_ase_sf"/>
</dbReference>
<dbReference type="RefSeq" id="WP_182220322.1">
    <property type="nucleotide sequence ID" value="NZ_JACEZS010000026.1"/>
</dbReference>
<dbReference type="SUPFAM" id="SSF56219">
    <property type="entry name" value="DNase I-like"/>
    <property type="match status" value="1"/>
</dbReference>
<evidence type="ECO:0000313" key="1">
    <source>
        <dbReference type="EMBL" id="MBA5608140.1"/>
    </source>
</evidence>
<dbReference type="EMBL" id="JACEZS010000026">
    <property type="protein sequence ID" value="MBA5608140.1"/>
    <property type="molecule type" value="Genomic_DNA"/>
</dbReference>
<dbReference type="Proteomes" id="UP000566711">
    <property type="component" value="Unassembled WGS sequence"/>
</dbReference>
<accession>A0A7W2ELV6</accession>
<sequence length="280" mass="31249">MQLKIISWNIRHFRKSKIEDYIHTLWEVCSWAHVCFVYEDHAGIGAVFAEHLNNYEKKHGKSPSNWSGNEIRTHDEYVAVIWRTPLKVSHNSGRQAQFSKIISGEREPAVVDVNAGTGRTLTIAAWHAFGPAKVSAKDLFQSIQKTDFCDVLIGDFNFQTFNKGLGTGGLVVDQSEFELGHSMDFEVADSNGLVAASSVGKRSSRIQDTIKMQEILPSNHSGSTTYTDMGQGKRTTGLDRCLVSQQHVASVQLNVAMPKEFDEMSTLTDHMPLMLIFEVS</sequence>
<dbReference type="AlphaFoldDB" id="A0A7W2ELV6"/>
<organism evidence="1 2">
    <name type="scientific">Rugamonas fusca</name>
    <dbReference type="NCBI Taxonomy" id="2758568"/>
    <lineage>
        <taxon>Bacteria</taxon>
        <taxon>Pseudomonadati</taxon>
        <taxon>Pseudomonadota</taxon>
        <taxon>Betaproteobacteria</taxon>
        <taxon>Burkholderiales</taxon>
        <taxon>Oxalobacteraceae</taxon>
        <taxon>Telluria group</taxon>
        <taxon>Rugamonas</taxon>
    </lineage>
</organism>
<evidence type="ECO:0008006" key="3">
    <source>
        <dbReference type="Google" id="ProtNLM"/>
    </source>
</evidence>
<name>A0A7W2ELV6_9BURK</name>
<keyword evidence="2" id="KW-1185">Reference proteome</keyword>
<proteinExistence type="predicted"/>
<evidence type="ECO:0000313" key="2">
    <source>
        <dbReference type="Proteomes" id="UP000566711"/>
    </source>
</evidence>
<gene>
    <name evidence="1" type="ORF">H3H36_22580</name>
</gene>
<reference evidence="1 2" key="1">
    <citation type="submission" date="2020-07" db="EMBL/GenBank/DDBJ databases">
        <title>Novel species isolated from subtropical streams in China.</title>
        <authorList>
            <person name="Lu H."/>
        </authorList>
    </citation>
    <scope>NUCLEOTIDE SEQUENCE [LARGE SCALE GENOMIC DNA]</scope>
    <source>
        <strain evidence="1 2">FT3S</strain>
    </source>
</reference>
<protein>
    <recommendedName>
        <fullName evidence="3">Endonuclease/exonuclease/phosphatase family protein</fullName>
    </recommendedName>
</protein>
<dbReference type="Gene3D" id="3.60.10.10">
    <property type="entry name" value="Endonuclease/exonuclease/phosphatase"/>
    <property type="match status" value="1"/>
</dbReference>